<dbReference type="AlphaFoldDB" id="A0A7S7M2R5"/>
<dbReference type="Proteomes" id="UP000593836">
    <property type="component" value="Chromosome"/>
</dbReference>
<proteinExistence type="inferred from homology"/>
<evidence type="ECO:0000313" key="7">
    <source>
        <dbReference type="EMBL" id="QOY55910.1"/>
    </source>
</evidence>
<dbReference type="Gene3D" id="3.40.1190.10">
    <property type="entry name" value="Mur-like, catalytic domain"/>
    <property type="match status" value="1"/>
</dbReference>
<accession>A0A7S7M2R5</accession>
<sequence>MPRIYEKIKSSLDIPKIVHIIGTNGKGTTGRFLAQALHSIGFSCGHYTSPHILKFNERVWVNGKESSDELLENSHLSLQELLPKADLDSLSYFEYTTILAMIAFAGCEYIIMEAGLGGEFDATAVFPKCLTLVTPIALDHESFLGSTVERIATTKLNAIQNSAILAFQSESDVYEVAYKMRAEKSINIYKVDELLYEEDRKKIALISKELSLAAYLTENLSLSISALNFFKIDYEVTNFKNAKLFGRLSKVNKNIIVDVGHNTLAAKSIVDSLSPDKYIIIYNSFKDKNYKDILQILKPISLHVEIIEIDDERVESIEVIKSTLISLKIEYTVFKEIKPNYNYLVFGSFCVVEAFLREYNG</sequence>
<keyword evidence="3" id="KW-0479">Metal-binding</keyword>
<dbReference type="GO" id="GO:0005737">
    <property type="term" value="C:cytoplasm"/>
    <property type="evidence" value="ECO:0007669"/>
    <property type="project" value="TreeGrafter"/>
</dbReference>
<keyword evidence="6" id="KW-0460">Magnesium</keyword>
<dbReference type="InterPro" id="IPR001645">
    <property type="entry name" value="Folylpolyglutamate_synth"/>
</dbReference>
<evidence type="ECO:0000256" key="5">
    <source>
        <dbReference type="ARBA" id="ARBA00022840"/>
    </source>
</evidence>
<dbReference type="GO" id="GO:0046872">
    <property type="term" value="F:metal ion binding"/>
    <property type="evidence" value="ECO:0007669"/>
    <property type="project" value="UniProtKB-KW"/>
</dbReference>
<dbReference type="PANTHER" id="PTHR11136">
    <property type="entry name" value="FOLYLPOLYGLUTAMATE SYNTHASE-RELATED"/>
    <property type="match status" value="1"/>
</dbReference>
<gene>
    <name evidence="7" type="ORF">HUE87_09865</name>
</gene>
<dbReference type="GO" id="GO:0005524">
    <property type="term" value="F:ATP binding"/>
    <property type="evidence" value="ECO:0007669"/>
    <property type="project" value="UniProtKB-KW"/>
</dbReference>
<evidence type="ECO:0000313" key="8">
    <source>
        <dbReference type="Proteomes" id="UP000593836"/>
    </source>
</evidence>
<protein>
    <submittedName>
        <fullName evidence="7">Bifunctional folylpolyglutamate synthase/dihydrofolate synthase</fullName>
    </submittedName>
</protein>
<keyword evidence="8" id="KW-1185">Reference proteome</keyword>
<dbReference type="EMBL" id="CP054493">
    <property type="protein sequence ID" value="QOY55910.1"/>
    <property type="molecule type" value="Genomic_DNA"/>
</dbReference>
<dbReference type="InterPro" id="IPR036565">
    <property type="entry name" value="Mur-like_cat_sf"/>
</dbReference>
<dbReference type="KEGG" id="smas:HUE87_09865"/>
<reference evidence="7 8" key="1">
    <citation type="submission" date="2020-05" db="EMBL/GenBank/DDBJ databases">
        <title>Sulfurimonas marisnigri, sp. nov., and Sulfurimonas baltica, sp. nov., manganese oxide reducing chemolithoautotrophs of the class Epsilonproteobacteria isolated from the pelagic redoxclines of the Black and Baltic Seas and emended description of the genus Sulfurimonas.</title>
        <authorList>
            <person name="Henkel J.V."/>
            <person name="Laudan C."/>
            <person name="Werner J."/>
            <person name="Neu T."/>
            <person name="Plewe S."/>
            <person name="Sproer C."/>
            <person name="Bunk B."/>
            <person name="Schulz-Vogt H.N."/>
        </authorList>
    </citation>
    <scope>NUCLEOTIDE SEQUENCE [LARGE SCALE GENOMIC DNA]</scope>
    <source>
        <strain evidence="7 8">SoZ1</strain>
    </source>
</reference>
<keyword evidence="2" id="KW-0436">Ligase</keyword>
<organism evidence="7 8">
    <name type="scientific">Candidatus Sulfurimonas marisnigri</name>
    <dbReference type="NCBI Taxonomy" id="2740405"/>
    <lineage>
        <taxon>Bacteria</taxon>
        <taxon>Pseudomonadati</taxon>
        <taxon>Campylobacterota</taxon>
        <taxon>Epsilonproteobacteria</taxon>
        <taxon>Campylobacterales</taxon>
        <taxon>Sulfurimonadaceae</taxon>
        <taxon>Sulfurimonas</taxon>
    </lineage>
</organism>
<dbReference type="Gene3D" id="3.90.190.20">
    <property type="entry name" value="Mur ligase, C-terminal domain"/>
    <property type="match status" value="1"/>
</dbReference>
<evidence type="ECO:0000256" key="3">
    <source>
        <dbReference type="ARBA" id="ARBA00022723"/>
    </source>
</evidence>
<dbReference type="NCBIfam" id="TIGR01499">
    <property type="entry name" value="folC"/>
    <property type="match status" value="1"/>
</dbReference>
<evidence type="ECO:0000256" key="6">
    <source>
        <dbReference type="ARBA" id="ARBA00022842"/>
    </source>
</evidence>
<keyword evidence="4" id="KW-0547">Nucleotide-binding</keyword>
<evidence type="ECO:0000256" key="1">
    <source>
        <dbReference type="ARBA" id="ARBA00008276"/>
    </source>
</evidence>
<dbReference type="SUPFAM" id="SSF53623">
    <property type="entry name" value="MurD-like peptide ligases, catalytic domain"/>
    <property type="match status" value="1"/>
</dbReference>
<dbReference type="PANTHER" id="PTHR11136:SF0">
    <property type="entry name" value="DIHYDROFOLATE SYNTHETASE-RELATED"/>
    <property type="match status" value="1"/>
</dbReference>
<evidence type="ECO:0000256" key="2">
    <source>
        <dbReference type="ARBA" id="ARBA00022598"/>
    </source>
</evidence>
<dbReference type="GO" id="GO:0004326">
    <property type="term" value="F:tetrahydrofolylpolyglutamate synthase activity"/>
    <property type="evidence" value="ECO:0007669"/>
    <property type="project" value="InterPro"/>
</dbReference>
<keyword evidence="5" id="KW-0067">ATP-binding</keyword>
<dbReference type="GO" id="GO:0008841">
    <property type="term" value="F:dihydrofolate synthase activity"/>
    <property type="evidence" value="ECO:0007669"/>
    <property type="project" value="TreeGrafter"/>
</dbReference>
<name>A0A7S7M2R5_9BACT</name>
<dbReference type="SUPFAM" id="SSF53244">
    <property type="entry name" value="MurD-like peptide ligases, peptide-binding domain"/>
    <property type="match status" value="1"/>
</dbReference>
<evidence type="ECO:0000256" key="4">
    <source>
        <dbReference type="ARBA" id="ARBA00022741"/>
    </source>
</evidence>
<comment type="similarity">
    <text evidence="1">Belongs to the folylpolyglutamate synthase family.</text>
</comment>
<dbReference type="InterPro" id="IPR036615">
    <property type="entry name" value="Mur_ligase_C_dom_sf"/>
</dbReference>